<protein>
    <recommendedName>
        <fullName evidence="4">DUF2177 domain-containing protein</fullName>
    </recommendedName>
</protein>
<feature type="transmembrane region" description="Helical" evidence="1">
    <location>
        <begin position="44"/>
        <end position="63"/>
    </location>
</feature>
<dbReference type="RefSeq" id="WP_044229244.1">
    <property type="nucleotide sequence ID" value="NZ_JBKAGJ010000011.1"/>
</dbReference>
<comment type="caution">
    <text evidence="2">The sequence shown here is derived from an EMBL/GenBank/DDBJ whole genome shotgun (WGS) entry which is preliminary data.</text>
</comment>
<evidence type="ECO:0000256" key="1">
    <source>
        <dbReference type="SAM" id="Phobius"/>
    </source>
</evidence>
<dbReference type="EMBL" id="JPOS01000092">
    <property type="protein sequence ID" value="KGE85195.1"/>
    <property type="molecule type" value="Genomic_DNA"/>
</dbReference>
<dbReference type="OrthoDB" id="166547at2"/>
<keyword evidence="1" id="KW-0812">Transmembrane</keyword>
<feature type="transmembrane region" description="Helical" evidence="1">
    <location>
        <begin position="70"/>
        <end position="89"/>
    </location>
</feature>
<dbReference type="InterPro" id="IPR018687">
    <property type="entry name" value="DUF2177_membr"/>
</dbReference>
<evidence type="ECO:0008006" key="4">
    <source>
        <dbReference type="Google" id="ProtNLM"/>
    </source>
</evidence>
<evidence type="ECO:0000313" key="3">
    <source>
        <dbReference type="Proteomes" id="UP000029736"/>
    </source>
</evidence>
<organism evidence="2 3">
    <name type="scientific">Phaeodactylibacter xiamenensis</name>
    <dbReference type="NCBI Taxonomy" id="1524460"/>
    <lineage>
        <taxon>Bacteria</taxon>
        <taxon>Pseudomonadati</taxon>
        <taxon>Bacteroidota</taxon>
        <taxon>Saprospiria</taxon>
        <taxon>Saprospirales</taxon>
        <taxon>Haliscomenobacteraceae</taxon>
        <taxon>Phaeodactylibacter</taxon>
    </lineage>
</organism>
<sequence>MAYLKPFLLAAAAFTALDLLWLGVVARGIYARYLGQHMRPSTDWIAAILFYFIFLSGIIYFVVQPGTNNSGMAVLLRGAFFGMVAYSTYELTNRAVLQDWPWPIVLIDIAWGTVLCALVGWFSWYFSQNTT</sequence>
<reference evidence="2 3" key="1">
    <citation type="journal article" date="2014" name="Int. J. Syst. Evol. Microbiol.">
        <title>Phaeodactylibacter xiamenensis gen. nov., sp. nov., a member of the family Saprospiraceae isolated from the marine alga Phaeodactylum tricornutum.</title>
        <authorList>
            <person name="Chen Z.Jr."/>
            <person name="Lei X."/>
            <person name="Lai Q."/>
            <person name="Li Y."/>
            <person name="Zhang B."/>
            <person name="Zhang J."/>
            <person name="Zhang H."/>
            <person name="Yang L."/>
            <person name="Zheng W."/>
            <person name="Tian Y."/>
            <person name="Yu Z."/>
            <person name="Xu H.Jr."/>
            <person name="Zheng T."/>
        </authorList>
    </citation>
    <scope>NUCLEOTIDE SEQUENCE [LARGE SCALE GENOMIC DNA]</scope>
    <source>
        <strain evidence="2 3">KD52</strain>
    </source>
</reference>
<keyword evidence="1" id="KW-1133">Transmembrane helix</keyword>
<evidence type="ECO:0000313" key="2">
    <source>
        <dbReference type="EMBL" id="KGE85195.1"/>
    </source>
</evidence>
<dbReference type="AlphaFoldDB" id="A0A098RZ57"/>
<accession>A0A098RZ57</accession>
<proteinExistence type="predicted"/>
<dbReference type="Proteomes" id="UP000029736">
    <property type="component" value="Unassembled WGS sequence"/>
</dbReference>
<keyword evidence="1" id="KW-0472">Membrane</keyword>
<feature type="transmembrane region" description="Helical" evidence="1">
    <location>
        <begin position="101"/>
        <end position="126"/>
    </location>
</feature>
<gene>
    <name evidence="2" type="ORF">IX84_29420</name>
</gene>
<dbReference type="Pfam" id="PF09945">
    <property type="entry name" value="DUF2177"/>
    <property type="match status" value="1"/>
</dbReference>
<name>A0A098RZ57_9BACT</name>
<keyword evidence="3" id="KW-1185">Reference proteome</keyword>